<comment type="caution">
    <text evidence="6">The sequence shown here is derived from an EMBL/GenBank/DDBJ whole genome shotgun (WGS) entry which is preliminary data.</text>
</comment>
<protein>
    <submittedName>
        <fullName evidence="6">WD-40 repeat</fullName>
    </submittedName>
</protein>
<gene>
    <name evidence="6" type="ORF">ZOSMA_25G01580</name>
</gene>
<dbReference type="EMBL" id="LFYR01000889">
    <property type="protein sequence ID" value="KMZ67767.1"/>
    <property type="molecule type" value="Genomic_DNA"/>
</dbReference>
<accession>A0A0K9PHQ6</accession>
<feature type="compositionally biased region" description="Basic residues" evidence="4">
    <location>
        <begin position="53"/>
        <end position="71"/>
    </location>
</feature>
<dbReference type="SMART" id="SM00320">
    <property type="entry name" value="WD40"/>
    <property type="match status" value="5"/>
</dbReference>
<evidence type="ECO:0000313" key="6">
    <source>
        <dbReference type="EMBL" id="KMZ67767.1"/>
    </source>
</evidence>
<keyword evidence="1 3" id="KW-0853">WD repeat</keyword>
<dbReference type="InterPro" id="IPR015943">
    <property type="entry name" value="WD40/YVTN_repeat-like_dom_sf"/>
</dbReference>
<evidence type="ECO:0000256" key="5">
    <source>
        <dbReference type="SAM" id="Phobius"/>
    </source>
</evidence>
<feature type="region of interest" description="Disordered" evidence="4">
    <location>
        <begin position="50"/>
        <end position="82"/>
    </location>
</feature>
<reference evidence="7" key="1">
    <citation type="journal article" date="2016" name="Nature">
        <title>The genome of the seagrass Zostera marina reveals angiosperm adaptation to the sea.</title>
        <authorList>
            <person name="Olsen J.L."/>
            <person name="Rouze P."/>
            <person name="Verhelst B."/>
            <person name="Lin Y.-C."/>
            <person name="Bayer T."/>
            <person name="Collen J."/>
            <person name="Dattolo E."/>
            <person name="De Paoli E."/>
            <person name="Dittami S."/>
            <person name="Maumus F."/>
            <person name="Michel G."/>
            <person name="Kersting A."/>
            <person name="Lauritano C."/>
            <person name="Lohaus R."/>
            <person name="Toepel M."/>
            <person name="Tonon T."/>
            <person name="Vanneste K."/>
            <person name="Amirebrahimi M."/>
            <person name="Brakel J."/>
            <person name="Bostroem C."/>
            <person name="Chovatia M."/>
            <person name="Grimwood J."/>
            <person name="Jenkins J.W."/>
            <person name="Jueterbock A."/>
            <person name="Mraz A."/>
            <person name="Stam W.T."/>
            <person name="Tice H."/>
            <person name="Bornberg-Bauer E."/>
            <person name="Green P.J."/>
            <person name="Pearson G.A."/>
            <person name="Procaccini G."/>
            <person name="Duarte C.M."/>
            <person name="Schmutz J."/>
            <person name="Reusch T.B.H."/>
            <person name="Van de Peer Y."/>
        </authorList>
    </citation>
    <scope>NUCLEOTIDE SEQUENCE [LARGE SCALE GENOMIC DNA]</scope>
    <source>
        <strain evidence="7">cv. Finnish</strain>
    </source>
</reference>
<dbReference type="PROSITE" id="PS50082">
    <property type="entry name" value="WD_REPEATS_2"/>
    <property type="match status" value="3"/>
</dbReference>
<dbReference type="OrthoDB" id="346371at2759"/>
<evidence type="ECO:0000256" key="3">
    <source>
        <dbReference type="PROSITE-ProRule" id="PRU00221"/>
    </source>
</evidence>
<dbReference type="PANTHER" id="PTHR45282:SF2">
    <property type="entry name" value="OS03G0858400 PROTEIN"/>
    <property type="match status" value="1"/>
</dbReference>
<dbReference type="Pfam" id="PF00400">
    <property type="entry name" value="WD40"/>
    <property type="match status" value="3"/>
</dbReference>
<evidence type="ECO:0000256" key="2">
    <source>
        <dbReference type="ARBA" id="ARBA00022737"/>
    </source>
</evidence>
<keyword evidence="5" id="KW-0472">Membrane</keyword>
<feature type="repeat" description="WD" evidence="3">
    <location>
        <begin position="90"/>
        <end position="131"/>
    </location>
</feature>
<dbReference type="InterPro" id="IPR019775">
    <property type="entry name" value="WD40_repeat_CS"/>
</dbReference>
<keyword evidence="5" id="KW-1133">Transmembrane helix</keyword>
<feature type="repeat" description="WD" evidence="3">
    <location>
        <begin position="395"/>
        <end position="434"/>
    </location>
</feature>
<feature type="repeat" description="WD" evidence="3">
    <location>
        <begin position="297"/>
        <end position="331"/>
    </location>
</feature>
<dbReference type="STRING" id="29655.A0A0K9PHQ6"/>
<dbReference type="OMA" id="WDINVRY"/>
<dbReference type="PROSITE" id="PS00678">
    <property type="entry name" value="WD_REPEATS_1"/>
    <property type="match status" value="1"/>
</dbReference>
<sequence>MPLQWITSIPISILSAVIGAVLVLVFFADYFRRRRAEIVTIVSATPHVEAKSTHPKSHKLQHKKIHQKSHSHAPDKDHAKKHHHLDLNTLKGHNDIVTGLSFSPDGCNLATACGDGVVRVFKLDNASSKSFKSLKINLPAGAIPSVLTFSDGASSLVVAGQKFYGSTLYMYGNVAKPADHDIKQGKSSLPEIIWEQEKVHDMKAIQTLVGVSSTYGSADGSTIIASCSEGTDIKLWHGKTGKNLGVVDTNQLKNTMAALSPNARFLAAAAFTADVKVWEIVYSKDGSVKEVSKAMQLKGHKSAVTWLCFSPNSEQIITSSKDGSIRIWNINVRYHLDEDPKTLKVFPIPFLDANGSALHYDRISISPDGKFLAATHGSTLQWLCAETGMILDTADKSHEDDITSIAWTPQKIPMGSGVSMVLATAGADKKVKLWMAPDL</sequence>
<organism evidence="6 7">
    <name type="scientific">Zostera marina</name>
    <name type="common">Eelgrass</name>
    <dbReference type="NCBI Taxonomy" id="29655"/>
    <lineage>
        <taxon>Eukaryota</taxon>
        <taxon>Viridiplantae</taxon>
        <taxon>Streptophyta</taxon>
        <taxon>Embryophyta</taxon>
        <taxon>Tracheophyta</taxon>
        <taxon>Spermatophyta</taxon>
        <taxon>Magnoliopsida</taxon>
        <taxon>Liliopsida</taxon>
        <taxon>Zosteraceae</taxon>
        <taxon>Zostera</taxon>
    </lineage>
</organism>
<dbReference type="InterPro" id="IPR001680">
    <property type="entry name" value="WD40_rpt"/>
</dbReference>
<dbReference type="Proteomes" id="UP000036987">
    <property type="component" value="Unassembled WGS sequence"/>
</dbReference>
<dbReference type="PANTHER" id="PTHR45282">
    <property type="entry name" value="OS03G0858400 PROTEIN"/>
    <property type="match status" value="1"/>
</dbReference>
<dbReference type="SUPFAM" id="SSF50978">
    <property type="entry name" value="WD40 repeat-like"/>
    <property type="match status" value="1"/>
</dbReference>
<dbReference type="InterPro" id="IPR036322">
    <property type="entry name" value="WD40_repeat_dom_sf"/>
</dbReference>
<dbReference type="AlphaFoldDB" id="A0A0K9PHQ6"/>
<evidence type="ECO:0000313" key="7">
    <source>
        <dbReference type="Proteomes" id="UP000036987"/>
    </source>
</evidence>
<feature type="transmembrane region" description="Helical" evidence="5">
    <location>
        <begin position="6"/>
        <end position="28"/>
    </location>
</feature>
<dbReference type="PROSITE" id="PS50294">
    <property type="entry name" value="WD_REPEATS_REGION"/>
    <property type="match status" value="3"/>
</dbReference>
<keyword evidence="5" id="KW-0812">Transmembrane</keyword>
<proteinExistence type="predicted"/>
<name>A0A0K9PHQ6_ZOSMR</name>
<dbReference type="Gene3D" id="2.130.10.10">
    <property type="entry name" value="YVTN repeat-like/Quinoprotein amine dehydrogenase"/>
    <property type="match status" value="3"/>
</dbReference>
<keyword evidence="2" id="KW-0677">Repeat</keyword>
<keyword evidence="7" id="KW-1185">Reference proteome</keyword>
<evidence type="ECO:0000256" key="4">
    <source>
        <dbReference type="SAM" id="MobiDB-lite"/>
    </source>
</evidence>
<evidence type="ECO:0000256" key="1">
    <source>
        <dbReference type="ARBA" id="ARBA00022574"/>
    </source>
</evidence>